<comment type="caution">
    <text evidence="1">The sequence shown here is derived from an EMBL/GenBank/DDBJ whole genome shotgun (WGS) entry which is preliminary data.</text>
</comment>
<reference evidence="2" key="1">
    <citation type="submission" date="2017-10" db="EMBL/GenBank/DDBJ databases">
        <title>Rapid genome shrinkage in a self-fertile nematode reveals novel sperm competition proteins.</title>
        <authorList>
            <person name="Yin D."/>
            <person name="Schwarz E.M."/>
            <person name="Thomas C.G."/>
            <person name="Felde R.L."/>
            <person name="Korf I.F."/>
            <person name="Cutter A.D."/>
            <person name="Schartner C.M."/>
            <person name="Ralston E.J."/>
            <person name="Meyer B.J."/>
            <person name="Haag E.S."/>
        </authorList>
    </citation>
    <scope>NUCLEOTIDE SEQUENCE [LARGE SCALE GENOMIC DNA]</scope>
    <source>
        <strain evidence="2">JU1422</strain>
    </source>
</reference>
<sequence length="90" mass="10384">MNHHVFLFYYICEKWTKEEEASEREASPGELFIEPAKPPHVSLVFLPAFSVWSSVSPVFRVFAVERLFFSPGNSIQEEGTMAADRHHRSN</sequence>
<evidence type="ECO:0000313" key="2">
    <source>
        <dbReference type="Proteomes" id="UP000230233"/>
    </source>
</evidence>
<name>A0A2G5T4P5_9PELO</name>
<dbReference type="AlphaFoldDB" id="A0A2G5T4P5"/>
<keyword evidence="2" id="KW-1185">Reference proteome</keyword>
<evidence type="ECO:0000313" key="1">
    <source>
        <dbReference type="EMBL" id="PIC22220.1"/>
    </source>
</evidence>
<dbReference type="EMBL" id="PDUG01000005">
    <property type="protein sequence ID" value="PIC22220.1"/>
    <property type="molecule type" value="Genomic_DNA"/>
</dbReference>
<protein>
    <submittedName>
        <fullName evidence="1">Uncharacterized protein</fullName>
    </submittedName>
</protein>
<dbReference type="Proteomes" id="UP000230233">
    <property type="component" value="Chromosome V"/>
</dbReference>
<accession>A0A2G5T4P5</accession>
<organism evidence="1 2">
    <name type="scientific">Caenorhabditis nigoni</name>
    <dbReference type="NCBI Taxonomy" id="1611254"/>
    <lineage>
        <taxon>Eukaryota</taxon>
        <taxon>Metazoa</taxon>
        <taxon>Ecdysozoa</taxon>
        <taxon>Nematoda</taxon>
        <taxon>Chromadorea</taxon>
        <taxon>Rhabditida</taxon>
        <taxon>Rhabditina</taxon>
        <taxon>Rhabditomorpha</taxon>
        <taxon>Rhabditoidea</taxon>
        <taxon>Rhabditidae</taxon>
        <taxon>Peloderinae</taxon>
        <taxon>Caenorhabditis</taxon>
    </lineage>
</organism>
<gene>
    <name evidence="1" type="primary">Cnig_chr_V.g16354</name>
    <name evidence="1" type="ORF">B9Z55_016354</name>
</gene>
<proteinExistence type="predicted"/>